<dbReference type="InterPro" id="IPR001343">
    <property type="entry name" value="Hemolysn_Ca-bd"/>
</dbReference>
<evidence type="ECO:0000256" key="3">
    <source>
        <dbReference type="SAM" id="MobiDB-lite"/>
    </source>
</evidence>
<dbReference type="Proteomes" id="UP001161409">
    <property type="component" value="Unassembled WGS sequence"/>
</dbReference>
<feature type="region of interest" description="Disordered" evidence="3">
    <location>
        <begin position="1"/>
        <end position="341"/>
    </location>
</feature>
<dbReference type="RefSeq" id="WP_169560985.1">
    <property type="nucleotide sequence ID" value="NZ_BSNF01000008.1"/>
</dbReference>
<dbReference type="SUPFAM" id="SSF51120">
    <property type="entry name" value="beta-Roll"/>
    <property type="match status" value="1"/>
</dbReference>
<feature type="compositionally biased region" description="Gly residues" evidence="3">
    <location>
        <begin position="208"/>
        <end position="218"/>
    </location>
</feature>
<comment type="caution">
    <text evidence="4">The sequence shown here is derived from an EMBL/GenBank/DDBJ whole genome shotgun (WGS) entry which is preliminary data.</text>
</comment>
<sequence>MSDTTRPESEQVTDDLELLTAAGSQRKSGLSSTEAESGEGGRVKTADASLANIHTGGRDPYEASQETRQDGALVGDETAPETASDAAPDDRAGIDALSPGSGDSGSDAGLDDSRSGGGRDRVEFEDVVLELDGETPSDAAPAWQQAQGAASSVRAPSQSQPETGGSVAAASSSAALKDQGSGDLATGGSDPVSDTGQEDDRNTDRGNGQEGGFPGGPGVPETDGSGDPTGDPSEGSGDGEDGTPPPTDGGGPETPDPEGPSEPEEPENPTVPETGGGDDGGDTGDTGDSGDGSGSGGSGSGSGGGGSNPVSDNDVHDPGLQDSATLIGTDEDDQKSTKLMGTNHTDDIIYGLGGDDDLMGKGGNDTLVAGDGDDTIKAGQGDDHLYGGAGDDDLRGEGGDDLIYGGAGNDDITGGVGNDTIYGGTGDDHVVGGAGDDMFYFGGNDGMDTFVGGNGGGWSDTIVLTDGLPGGDVSDWLTLTSGSIETTDDGAIFLSEDASGTITLGEDAVLTFEGVEKIEG</sequence>
<dbReference type="InterPro" id="IPR011049">
    <property type="entry name" value="Serralysin-like_metalloprot_C"/>
</dbReference>
<name>A0ABQ5U3Z2_9PROT</name>
<evidence type="ECO:0000313" key="5">
    <source>
        <dbReference type="Proteomes" id="UP001161409"/>
    </source>
</evidence>
<accession>A0ABQ5U3Z2</accession>
<feature type="compositionally biased region" description="Acidic residues" evidence="3">
    <location>
        <begin position="255"/>
        <end position="267"/>
    </location>
</feature>
<feature type="compositionally biased region" description="Low complexity" evidence="3">
    <location>
        <begin position="95"/>
        <end position="108"/>
    </location>
</feature>
<dbReference type="Gene3D" id="2.150.10.10">
    <property type="entry name" value="Serralysin-like metalloprotease, C-terminal"/>
    <property type="match status" value="1"/>
</dbReference>
<dbReference type="PRINTS" id="PR00313">
    <property type="entry name" value="CABNDNGRPT"/>
</dbReference>
<keyword evidence="2" id="KW-0964">Secreted</keyword>
<feature type="compositionally biased region" description="Polar residues" evidence="3">
    <location>
        <begin position="154"/>
        <end position="163"/>
    </location>
</feature>
<evidence type="ECO:0000313" key="4">
    <source>
        <dbReference type="EMBL" id="GLQ06885.1"/>
    </source>
</evidence>
<gene>
    <name evidence="4" type="ORF">GCM10007924_21060</name>
</gene>
<proteinExistence type="predicted"/>
<organism evidence="4 5">
    <name type="scientific">Sneathiella chinensis</name>
    <dbReference type="NCBI Taxonomy" id="349750"/>
    <lineage>
        <taxon>Bacteria</taxon>
        <taxon>Pseudomonadati</taxon>
        <taxon>Pseudomonadota</taxon>
        <taxon>Alphaproteobacteria</taxon>
        <taxon>Sneathiellales</taxon>
        <taxon>Sneathiellaceae</taxon>
        <taxon>Sneathiella</taxon>
    </lineage>
</organism>
<protein>
    <recommendedName>
        <fullName evidence="6">Hemolysin-type calcium-binding repeat-containing protein</fullName>
    </recommendedName>
</protein>
<comment type="subcellular location">
    <subcellularLocation>
        <location evidence="1">Secreted</location>
    </subcellularLocation>
</comment>
<reference evidence="4" key="1">
    <citation type="journal article" date="2014" name="Int. J. Syst. Evol. Microbiol.">
        <title>Complete genome of a new Firmicutes species belonging to the dominant human colonic microbiota ('Ruminococcus bicirculans') reveals two chromosomes and a selective capacity to utilize plant glucans.</title>
        <authorList>
            <consortium name="NISC Comparative Sequencing Program"/>
            <person name="Wegmann U."/>
            <person name="Louis P."/>
            <person name="Goesmann A."/>
            <person name="Henrissat B."/>
            <person name="Duncan S.H."/>
            <person name="Flint H.J."/>
        </authorList>
    </citation>
    <scope>NUCLEOTIDE SEQUENCE</scope>
    <source>
        <strain evidence="4">NBRC 103408</strain>
    </source>
</reference>
<dbReference type="PROSITE" id="PS00330">
    <property type="entry name" value="HEMOLYSIN_CALCIUM"/>
    <property type="match status" value="2"/>
</dbReference>
<keyword evidence="5" id="KW-1185">Reference proteome</keyword>
<feature type="compositionally biased region" description="Polar residues" evidence="3">
    <location>
        <begin position="22"/>
        <end position="35"/>
    </location>
</feature>
<evidence type="ECO:0000256" key="2">
    <source>
        <dbReference type="ARBA" id="ARBA00022525"/>
    </source>
</evidence>
<dbReference type="Pfam" id="PF00353">
    <property type="entry name" value="HemolysinCabind"/>
    <property type="match status" value="2"/>
</dbReference>
<feature type="compositionally biased region" description="Low complexity" evidence="3">
    <location>
        <begin position="139"/>
        <end position="150"/>
    </location>
</feature>
<feature type="compositionally biased region" description="Basic and acidic residues" evidence="3">
    <location>
        <begin position="56"/>
        <end position="69"/>
    </location>
</feature>
<dbReference type="InterPro" id="IPR018511">
    <property type="entry name" value="Hemolysin-typ_Ca-bd_CS"/>
</dbReference>
<dbReference type="EMBL" id="BSNF01000008">
    <property type="protein sequence ID" value="GLQ06885.1"/>
    <property type="molecule type" value="Genomic_DNA"/>
</dbReference>
<evidence type="ECO:0008006" key="6">
    <source>
        <dbReference type="Google" id="ProtNLM"/>
    </source>
</evidence>
<evidence type="ECO:0000256" key="1">
    <source>
        <dbReference type="ARBA" id="ARBA00004613"/>
    </source>
</evidence>
<dbReference type="PANTHER" id="PTHR38340">
    <property type="entry name" value="S-LAYER PROTEIN"/>
    <property type="match status" value="1"/>
</dbReference>
<feature type="compositionally biased region" description="Acidic residues" evidence="3">
    <location>
        <begin position="125"/>
        <end position="135"/>
    </location>
</feature>
<feature type="compositionally biased region" description="Basic and acidic residues" evidence="3">
    <location>
        <begin position="111"/>
        <end position="124"/>
    </location>
</feature>
<reference evidence="4" key="2">
    <citation type="submission" date="2023-01" db="EMBL/GenBank/DDBJ databases">
        <title>Draft genome sequence of Sneathiella chinensis strain NBRC 103408.</title>
        <authorList>
            <person name="Sun Q."/>
            <person name="Mori K."/>
        </authorList>
    </citation>
    <scope>NUCLEOTIDE SEQUENCE</scope>
    <source>
        <strain evidence="4">NBRC 103408</strain>
    </source>
</reference>
<feature type="compositionally biased region" description="Low complexity" evidence="3">
    <location>
        <begin position="219"/>
        <end position="235"/>
    </location>
</feature>
<feature type="compositionally biased region" description="Gly residues" evidence="3">
    <location>
        <begin position="274"/>
        <end position="307"/>
    </location>
</feature>
<dbReference type="PANTHER" id="PTHR38340:SF1">
    <property type="entry name" value="S-LAYER PROTEIN"/>
    <property type="match status" value="1"/>
</dbReference>
<dbReference type="InterPro" id="IPR050557">
    <property type="entry name" value="RTX_toxin/Mannuronan_C5-epim"/>
</dbReference>